<dbReference type="OrthoDB" id="3316391at2"/>
<keyword evidence="1" id="KW-0560">Oxidoreductase</keyword>
<proteinExistence type="predicted"/>
<dbReference type="InterPro" id="IPR050631">
    <property type="entry name" value="PheA/TfdB_FAD_monoxygenase"/>
</dbReference>
<feature type="domain" description="FAD-binding" evidence="2">
    <location>
        <begin position="7"/>
        <end position="347"/>
    </location>
</feature>
<reference evidence="3 4" key="1">
    <citation type="submission" date="2019-02" db="EMBL/GenBank/DDBJ databases">
        <title>Kribbella capetownensis sp. nov. and Kribbella speibonae sp. nov., isolated from soil.</title>
        <authorList>
            <person name="Curtis S.M."/>
            <person name="Norton I."/>
            <person name="Everest G.J."/>
            <person name="Meyers P.R."/>
        </authorList>
    </citation>
    <scope>NUCLEOTIDE SEQUENCE [LARGE SCALE GENOMIC DNA]</scope>
    <source>
        <strain evidence="3 4">YM53</strain>
    </source>
</reference>
<dbReference type="Gene3D" id="3.50.50.60">
    <property type="entry name" value="FAD/NAD(P)-binding domain"/>
    <property type="match status" value="1"/>
</dbReference>
<dbReference type="PANTHER" id="PTHR43476:SF3">
    <property type="entry name" value="FAD-BINDING MONOOXYGENASE"/>
    <property type="match status" value="1"/>
</dbReference>
<dbReference type="GO" id="GO:0019622">
    <property type="term" value="P:3-(3-hydroxy)phenylpropionate catabolic process"/>
    <property type="evidence" value="ECO:0007669"/>
    <property type="project" value="TreeGrafter"/>
</dbReference>
<dbReference type="AlphaFoldDB" id="A0A4R0KD80"/>
<dbReference type="Gene3D" id="3.30.70.2450">
    <property type="match status" value="1"/>
</dbReference>
<protein>
    <submittedName>
        <fullName evidence="3">Bifunctional 3-(3-hydroxy-phenyl)propionate/3-hydroxycinnamic acid hydroxylase</fullName>
    </submittedName>
</protein>
<keyword evidence="4" id="KW-1185">Reference proteome</keyword>
<dbReference type="InterPro" id="IPR002938">
    <property type="entry name" value="FAD-bd"/>
</dbReference>
<dbReference type="PANTHER" id="PTHR43476">
    <property type="entry name" value="3-(3-HYDROXY-PHENYL)PROPIONATE/3-HYDROXYCINNAMIC ACID HYDROXYLASE"/>
    <property type="match status" value="1"/>
</dbReference>
<dbReference type="EMBL" id="SJKD01000001">
    <property type="protein sequence ID" value="TCC53365.1"/>
    <property type="molecule type" value="Genomic_DNA"/>
</dbReference>
<dbReference type="Gene3D" id="3.40.30.120">
    <property type="match status" value="1"/>
</dbReference>
<gene>
    <name evidence="3" type="ORF">E0H75_06560</name>
</gene>
<dbReference type="PRINTS" id="PR00420">
    <property type="entry name" value="RNGMNOXGNASE"/>
</dbReference>
<evidence type="ECO:0000256" key="1">
    <source>
        <dbReference type="ARBA" id="ARBA00023002"/>
    </source>
</evidence>
<organism evidence="3 4">
    <name type="scientific">Kribbella capetownensis</name>
    <dbReference type="NCBI Taxonomy" id="1572659"/>
    <lineage>
        <taxon>Bacteria</taxon>
        <taxon>Bacillati</taxon>
        <taxon>Actinomycetota</taxon>
        <taxon>Actinomycetes</taxon>
        <taxon>Propionibacteriales</taxon>
        <taxon>Kribbellaceae</taxon>
        <taxon>Kribbella</taxon>
    </lineage>
</organism>
<sequence length="500" mass="54967">MTESAADYDVAVVGAGPTGLALANLLAAQDVRVVLIDPNKIVCQHPRASHLDDETMRTFQQFGLSEAQQGYLVMDGYQIMNQDGKLLFSWEISDGETDQAWLSDYMFFQPDFEAALRGRLATSKNVDLLLGWDLVDLADDGTAVTLDVRQRRSDAEKSVTAAFVVGCDGANSFVRQRLAPDLVDFDGDERSLIIDVVKFKPAAGLSETIGTIVSGTRPFTHMPIVAPMSRFEFMLLADEDRETYEDPAMVYSLLEPWMEPGSYRITRSDVYLWHACVAAKWRVGRVLLAGDAAHQMPPMLGQGMCSGIRDAANLAWKLALVLRGTAGDGLLDSYEPERAPHVREMVVESTRLAKNIAALGQGQAPPKEADGEVADKAHPPIEPAIGGDADLPMAGQLAPQPRLRDGRRLDDAVGFVFTLLAPGEVLGGVDESTRQRWKRMGVVPVRVEDLEPSDWLDTHQVTGILVRPDRYVFAGFRSAEELETVTRHLSVSVFEEEIQQ</sequence>
<name>A0A4R0KD80_9ACTN</name>
<dbReference type="SUPFAM" id="SSF51905">
    <property type="entry name" value="FAD/NAD(P)-binding domain"/>
    <property type="match status" value="1"/>
</dbReference>
<comment type="caution">
    <text evidence="3">The sequence shown here is derived from an EMBL/GenBank/DDBJ whole genome shotgun (WGS) entry which is preliminary data.</text>
</comment>
<dbReference type="InterPro" id="IPR036188">
    <property type="entry name" value="FAD/NAD-bd_sf"/>
</dbReference>
<evidence type="ECO:0000313" key="4">
    <source>
        <dbReference type="Proteomes" id="UP000293342"/>
    </source>
</evidence>
<dbReference type="GO" id="GO:0008688">
    <property type="term" value="F:3-(3-hydroxyphenyl)propionate hydroxylase activity"/>
    <property type="evidence" value="ECO:0007669"/>
    <property type="project" value="TreeGrafter"/>
</dbReference>
<dbReference type="Proteomes" id="UP000293342">
    <property type="component" value="Unassembled WGS sequence"/>
</dbReference>
<dbReference type="NCBIfam" id="NF004829">
    <property type="entry name" value="PRK06183.1-3"/>
    <property type="match status" value="1"/>
</dbReference>
<dbReference type="RefSeq" id="WP_131512215.1">
    <property type="nucleotide sequence ID" value="NZ_SJKD01000001.1"/>
</dbReference>
<evidence type="ECO:0000313" key="3">
    <source>
        <dbReference type="EMBL" id="TCC53365.1"/>
    </source>
</evidence>
<dbReference type="GO" id="GO:0071949">
    <property type="term" value="F:FAD binding"/>
    <property type="evidence" value="ECO:0007669"/>
    <property type="project" value="InterPro"/>
</dbReference>
<accession>A0A4R0KD80</accession>
<evidence type="ECO:0000259" key="2">
    <source>
        <dbReference type="Pfam" id="PF01494"/>
    </source>
</evidence>
<dbReference type="Pfam" id="PF01494">
    <property type="entry name" value="FAD_binding_3"/>
    <property type="match status" value="1"/>
</dbReference>